<comment type="caution">
    <text evidence="1">The sequence shown here is derived from an EMBL/GenBank/DDBJ whole genome shotgun (WGS) entry which is preliminary data.</text>
</comment>
<keyword evidence="2" id="KW-1185">Reference proteome</keyword>
<proteinExistence type="predicted"/>
<dbReference type="Proteomes" id="UP001054945">
    <property type="component" value="Unassembled WGS sequence"/>
</dbReference>
<evidence type="ECO:0000313" key="2">
    <source>
        <dbReference type="Proteomes" id="UP001054945"/>
    </source>
</evidence>
<evidence type="ECO:0000313" key="1">
    <source>
        <dbReference type="EMBL" id="GIX91204.1"/>
    </source>
</evidence>
<protein>
    <submittedName>
        <fullName evidence="1">Uncharacterized protein</fullName>
    </submittedName>
</protein>
<sequence length="91" mass="10502">MDLVPRKRLLRNAAAPQRRPRKNLQCVSSWPPSLLVYQDVSYLLDWCFFFCSMERGVAGKQLRYVSMLNDTPGHKSSAISEVVKSTIWIFP</sequence>
<gene>
    <name evidence="1" type="ORF">CEXT_584711</name>
</gene>
<dbReference type="AlphaFoldDB" id="A0AAV4P3G3"/>
<accession>A0AAV4P3G3</accession>
<name>A0AAV4P3G3_CAEEX</name>
<dbReference type="EMBL" id="BPLR01004002">
    <property type="protein sequence ID" value="GIX91204.1"/>
    <property type="molecule type" value="Genomic_DNA"/>
</dbReference>
<reference evidence="1 2" key="1">
    <citation type="submission" date="2021-06" db="EMBL/GenBank/DDBJ databases">
        <title>Caerostris extrusa draft genome.</title>
        <authorList>
            <person name="Kono N."/>
            <person name="Arakawa K."/>
        </authorList>
    </citation>
    <scope>NUCLEOTIDE SEQUENCE [LARGE SCALE GENOMIC DNA]</scope>
</reference>
<organism evidence="1 2">
    <name type="scientific">Caerostris extrusa</name>
    <name type="common">Bark spider</name>
    <name type="synonym">Caerostris bankana</name>
    <dbReference type="NCBI Taxonomy" id="172846"/>
    <lineage>
        <taxon>Eukaryota</taxon>
        <taxon>Metazoa</taxon>
        <taxon>Ecdysozoa</taxon>
        <taxon>Arthropoda</taxon>
        <taxon>Chelicerata</taxon>
        <taxon>Arachnida</taxon>
        <taxon>Araneae</taxon>
        <taxon>Araneomorphae</taxon>
        <taxon>Entelegynae</taxon>
        <taxon>Araneoidea</taxon>
        <taxon>Araneidae</taxon>
        <taxon>Caerostris</taxon>
    </lineage>
</organism>